<comment type="similarity">
    <text evidence="1">Belongs to the ROK (NagC/XylR) family.</text>
</comment>
<dbReference type="InterPro" id="IPR043129">
    <property type="entry name" value="ATPase_NBD"/>
</dbReference>
<sequence>MPRPVPAVRPTPDPPVNLRSLGRVRVLEALIESRRLSRPDLMRRTGLARATVGSVIADLIRAGVVTDGDANREDGLRTGRPARTLSLNRHAAYALGVDIGRDHVRVVLCDLFGEPVWDRDLHRLVDNDSGEVLTEAAELIAEARRVTGIPAERILGVGVGIACPIDRHGTLLAEGIMPGWIGVRPTDELRERTGFAVRLLNDANAAVLAEHRHGVAQHCGDVVYIRLSTGIGAGVISDGRLLLGAGGLAGELGHVIVEPSGAICRCGNRGCLETVASPAAIAKLLSAEPTSTAELIDLVRAGDRGAIRAMEDAGDAVGRALAQAVTIVNPELVVIGGELAAAGDVLVAPIHRAVQRNAMSWHTSDLRVVPGALGDSAGVRGAAALVLADAPERLAVLVAG</sequence>
<dbReference type="EMBL" id="JBHRZI010000014">
    <property type="protein sequence ID" value="MFC3893020.1"/>
    <property type="molecule type" value="Genomic_DNA"/>
</dbReference>
<organism evidence="2 3">
    <name type="scientific">Lentzea rhizosphaerae</name>
    <dbReference type="NCBI Taxonomy" id="2041025"/>
    <lineage>
        <taxon>Bacteria</taxon>
        <taxon>Bacillati</taxon>
        <taxon>Actinomycetota</taxon>
        <taxon>Actinomycetes</taxon>
        <taxon>Pseudonocardiales</taxon>
        <taxon>Pseudonocardiaceae</taxon>
        <taxon>Lentzea</taxon>
    </lineage>
</organism>
<name>A0ABV8BSM0_9PSEU</name>
<dbReference type="Pfam" id="PF00480">
    <property type="entry name" value="ROK"/>
    <property type="match status" value="1"/>
</dbReference>
<dbReference type="PANTHER" id="PTHR18964">
    <property type="entry name" value="ROK (REPRESSOR, ORF, KINASE) FAMILY"/>
    <property type="match status" value="1"/>
</dbReference>
<proteinExistence type="inferred from homology"/>
<dbReference type="SUPFAM" id="SSF53067">
    <property type="entry name" value="Actin-like ATPase domain"/>
    <property type="match status" value="1"/>
</dbReference>
<gene>
    <name evidence="2" type="ORF">ACFOWZ_16200</name>
</gene>
<evidence type="ECO:0000256" key="1">
    <source>
        <dbReference type="ARBA" id="ARBA00006479"/>
    </source>
</evidence>
<dbReference type="Pfam" id="PF13412">
    <property type="entry name" value="HTH_24"/>
    <property type="match status" value="1"/>
</dbReference>
<reference evidence="3" key="1">
    <citation type="journal article" date="2019" name="Int. J. Syst. Evol. Microbiol.">
        <title>The Global Catalogue of Microorganisms (GCM) 10K type strain sequencing project: providing services to taxonomists for standard genome sequencing and annotation.</title>
        <authorList>
            <consortium name="The Broad Institute Genomics Platform"/>
            <consortium name="The Broad Institute Genome Sequencing Center for Infectious Disease"/>
            <person name="Wu L."/>
            <person name="Ma J."/>
        </authorList>
    </citation>
    <scope>NUCLEOTIDE SEQUENCE [LARGE SCALE GENOMIC DNA]</scope>
    <source>
        <strain evidence="3">CGMCC 4.7405</strain>
    </source>
</reference>
<evidence type="ECO:0000313" key="3">
    <source>
        <dbReference type="Proteomes" id="UP001595690"/>
    </source>
</evidence>
<evidence type="ECO:0000313" key="2">
    <source>
        <dbReference type="EMBL" id="MFC3893020.1"/>
    </source>
</evidence>
<dbReference type="InterPro" id="IPR036390">
    <property type="entry name" value="WH_DNA-bd_sf"/>
</dbReference>
<dbReference type="RefSeq" id="WP_382373211.1">
    <property type="nucleotide sequence ID" value="NZ_JBHRZI010000014.1"/>
</dbReference>
<accession>A0ABV8BSM0</accession>
<dbReference type="PROSITE" id="PS01125">
    <property type="entry name" value="ROK"/>
    <property type="match status" value="1"/>
</dbReference>
<dbReference type="PANTHER" id="PTHR18964:SF173">
    <property type="entry name" value="GLUCOKINASE"/>
    <property type="match status" value="1"/>
</dbReference>
<keyword evidence="3" id="KW-1185">Reference proteome</keyword>
<comment type="caution">
    <text evidence="2">The sequence shown here is derived from an EMBL/GenBank/DDBJ whole genome shotgun (WGS) entry which is preliminary data.</text>
</comment>
<dbReference type="InterPro" id="IPR036388">
    <property type="entry name" value="WH-like_DNA-bd_sf"/>
</dbReference>
<dbReference type="SUPFAM" id="SSF46785">
    <property type="entry name" value="Winged helix' DNA-binding domain"/>
    <property type="match status" value="1"/>
</dbReference>
<dbReference type="Gene3D" id="3.30.420.40">
    <property type="match status" value="2"/>
</dbReference>
<dbReference type="InterPro" id="IPR049874">
    <property type="entry name" value="ROK_cs"/>
</dbReference>
<protein>
    <submittedName>
        <fullName evidence="2">ROK family transcriptional regulator</fullName>
    </submittedName>
</protein>
<dbReference type="Proteomes" id="UP001595690">
    <property type="component" value="Unassembled WGS sequence"/>
</dbReference>
<dbReference type="InterPro" id="IPR000600">
    <property type="entry name" value="ROK"/>
</dbReference>
<dbReference type="Gene3D" id="1.10.10.10">
    <property type="entry name" value="Winged helix-like DNA-binding domain superfamily/Winged helix DNA-binding domain"/>
    <property type="match status" value="1"/>
</dbReference>